<dbReference type="EMBL" id="AAQR03153372">
    <property type="status" value="NOT_ANNOTATED_CDS"/>
    <property type="molecule type" value="Genomic_DNA"/>
</dbReference>
<dbReference type="GeneTree" id="ENSGT01100000263479"/>
<keyword evidence="8" id="KW-1185">Reference proteome</keyword>
<keyword evidence="1" id="KW-0732">Signal</keyword>
<evidence type="ECO:0000256" key="2">
    <source>
        <dbReference type="ARBA" id="ARBA00023180"/>
    </source>
</evidence>
<dbReference type="InParanoid" id="H0XYK9"/>
<dbReference type="EMBL" id="AAQR03153375">
    <property type="status" value="NOT_ANNOTATED_CDS"/>
    <property type="molecule type" value="Genomic_DNA"/>
</dbReference>
<dbReference type="eggNOG" id="ENOG502RXPD">
    <property type="taxonomic scope" value="Eukaryota"/>
</dbReference>
<organism evidence="7 8">
    <name type="scientific">Otolemur garnettii</name>
    <name type="common">Small-eared galago</name>
    <name type="synonym">Garnett's greater bushbaby</name>
    <dbReference type="NCBI Taxonomy" id="30611"/>
    <lineage>
        <taxon>Eukaryota</taxon>
        <taxon>Metazoa</taxon>
        <taxon>Chordata</taxon>
        <taxon>Craniata</taxon>
        <taxon>Vertebrata</taxon>
        <taxon>Euteleostomi</taxon>
        <taxon>Mammalia</taxon>
        <taxon>Eutheria</taxon>
        <taxon>Euarchontoglires</taxon>
        <taxon>Primates</taxon>
        <taxon>Strepsirrhini</taxon>
        <taxon>Lorisiformes</taxon>
        <taxon>Galagidae</taxon>
        <taxon>Otolemur</taxon>
    </lineage>
</organism>
<evidence type="ECO:0000259" key="6">
    <source>
        <dbReference type="SMART" id="SM00409"/>
    </source>
</evidence>
<dbReference type="GO" id="GO:0005886">
    <property type="term" value="C:plasma membrane"/>
    <property type="evidence" value="ECO:0007669"/>
    <property type="project" value="TreeGrafter"/>
</dbReference>
<sequence length="658" mass="72707">MPSTAQLTVESWLPIAAEGTNVLLLVHNMTESPLNYTWYKGDEVDSISQILLYIVATQASTPGPALSGRETMYPNGSLLLQNVSHTSLTTKSSEASAAQRGKLQSGSKIKWRINQFSSRPRPPASASRVNARNTQASPRLPLPIQVPTGLESMFFLKGTNKHQDMAGASYMLDTQVNIPGPAHSARGTMYPQWVPAVPEHHPEGHGYYTLQTINANFDTDQALREVSLDTCHPVSLLTSWNPPTTAQLTVESVPPSAAEGTDVLLLVHNQPLDSYGYIWAKGDRVAHSHLILSYVVANQTSTPGPAYNGRETIYPNGSLLLRKVTLKDSGYYTMQVFWQNLWSDEATGVLHVYCFWQINTRTCRALGNPPTMAQLTAESVPPSAAEGTDVLLIHNLKELPLSYTWFKGDRVNSTNRILLYVVATGTRTPGPAYSSRETLYPNGTLLLQNVTQNDTGYYTIQVLPQNLLSEQATGHLHVYPPLLTSGNPLTTTQLTVAPWPPIAVEGWNILLMVYDMTESPLGFAWYKGDEVDSTSLILLYVVDTVRTMPGPAYSGRETLYPDASLLLRNVTQNDTGYYTIQVLPQNLLSEEATGHLHVYQPQGQSQLSSTETSYRREKPLLLTYLTNDTGTSILWTFNNQALWITQRQHAGENQCKVS</sequence>
<dbReference type="PANTHER" id="PTHR44427:SF1">
    <property type="entry name" value="CARCINOEMBRYONIC ANTIGEN-RELATED CELL ADHESION MOLECULE 1"/>
    <property type="match status" value="1"/>
</dbReference>
<feature type="domain" description="Immunoglobulin" evidence="6">
    <location>
        <begin position="379"/>
        <end position="479"/>
    </location>
</feature>
<dbReference type="InterPro" id="IPR050831">
    <property type="entry name" value="CEA_cell_adhesion"/>
</dbReference>
<dbReference type="InterPro" id="IPR003599">
    <property type="entry name" value="Ig_sub"/>
</dbReference>
<reference evidence="7" key="3">
    <citation type="submission" date="2025-09" db="UniProtKB">
        <authorList>
            <consortium name="Ensembl"/>
        </authorList>
    </citation>
    <scope>IDENTIFICATION</scope>
</reference>
<dbReference type="HOGENOM" id="CLU_024555_1_1_1"/>
<evidence type="ECO:0000256" key="3">
    <source>
        <dbReference type="ARBA" id="ARBA00023319"/>
    </source>
</evidence>
<dbReference type="EMBL" id="AAQR03153374">
    <property type="status" value="NOT_ANNOTATED_CDS"/>
    <property type="molecule type" value="Genomic_DNA"/>
</dbReference>
<evidence type="ECO:0000256" key="1">
    <source>
        <dbReference type="ARBA" id="ARBA00022729"/>
    </source>
</evidence>
<proteinExistence type="inferred from homology"/>
<dbReference type="Gene3D" id="2.60.40.10">
    <property type="entry name" value="Immunoglobulins"/>
    <property type="match status" value="4"/>
</dbReference>
<dbReference type="Ensembl" id="ENSOGAT00000030467.1">
    <property type="protein sequence ID" value="ENSOGAP00000021202.1"/>
    <property type="gene ID" value="ENSOGAG00000032743.1"/>
</dbReference>
<dbReference type="GO" id="GO:0009986">
    <property type="term" value="C:cell surface"/>
    <property type="evidence" value="ECO:0007669"/>
    <property type="project" value="TreeGrafter"/>
</dbReference>
<dbReference type="EMBL" id="AAQR03153377">
    <property type="status" value="NOT_ANNOTATED_CDS"/>
    <property type="molecule type" value="Genomic_DNA"/>
</dbReference>
<dbReference type="PANTHER" id="PTHR44427">
    <property type="entry name" value="CARCINOEMBRYONIC ANTIGEN-RELATED CELL ADHESION MOLECULE 19"/>
    <property type="match status" value="1"/>
</dbReference>
<dbReference type="GO" id="GO:0002682">
    <property type="term" value="P:regulation of immune system process"/>
    <property type="evidence" value="ECO:0007669"/>
    <property type="project" value="TreeGrafter"/>
</dbReference>
<evidence type="ECO:0000313" key="8">
    <source>
        <dbReference type="Proteomes" id="UP000005225"/>
    </source>
</evidence>
<dbReference type="Proteomes" id="UP000005225">
    <property type="component" value="Unassembled WGS sequence"/>
</dbReference>
<accession>H0XYK9</accession>
<comment type="similarity">
    <text evidence="4">Belongs to the immunoglobulin superfamily. CEA family.</text>
</comment>
<dbReference type="OMA" id="WYKGAIV"/>
<dbReference type="EMBL" id="AAQR03153368">
    <property type="status" value="NOT_ANNOTATED_CDS"/>
    <property type="molecule type" value="Genomic_DNA"/>
</dbReference>
<feature type="domain" description="Immunoglobulin" evidence="6">
    <location>
        <begin position="481"/>
        <end position="599"/>
    </location>
</feature>
<keyword evidence="3" id="KW-0393">Immunoglobulin domain</keyword>
<feature type="region of interest" description="Disordered" evidence="5">
    <location>
        <begin position="114"/>
        <end position="143"/>
    </location>
</feature>
<name>H0XYK9_OTOGA</name>
<dbReference type="SUPFAM" id="SSF48726">
    <property type="entry name" value="Immunoglobulin"/>
    <property type="match status" value="4"/>
</dbReference>
<dbReference type="EMBL" id="AAQR03153369">
    <property type="status" value="NOT_ANNOTATED_CDS"/>
    <property type="molecule type" value="Genomic_DNA"/>
</dbReference>
<feature type="domain" description="Immunoglobulin" evidence="6">
    <location>
        <begin position="252"/>
        <end position="353"/>
    </location>
</feature>
<evidence type="ECO:0000313" key="7">
    <source>
        <dbReference type="Ensembl" id="ENSOGAP00000021202.1"/>
    </source>
</evidence>
<dbReference type="EMBL" id="AAQR03153371">
    <property type="status" value="NOT_ANNOTATED_CDS"/>
    <property type="molecule type" value="Genomic_DNA"/>
</dbReference>
<dbReference type="CDD" id="cd05774">
    <property type="entry name" value="IgV_CEACAM_D1"/>
    <property type="match status" value="3"/>
</dbReference>
<evidence type="ECO:0000256" key="5">
    <source>
        <dbReference type="SAM" id="MobiDB-lite"/>
    </source>
</evidence>
<dbReference type="EMBL" id="AAQR03153370">
    <property type="status" value="NOT_ANNOTATED_CDS"/>
    <property type="molecule type" value="Genomic_DNA"/>
</dbReference>
<dbReference type="STRING" id="30611.ENSOGAP00000021202"/>
<dbReference type="SMART" id="SM00409">
    <property type="entry name" value="IG"/>
    <property type="match status" value="3"/>
</dbReference>
<dbReference type="InterPro" id="IPR013783">
    <property type="entry name" value="Ig-like_fold"/>
</dbReference>
<dbReference type="AlphaFoldDB" id="H0XYK9"/>
<dbReference type="GO" id="GO:0007165">
    <property type="term" value="P:signal transduction"/>
    <property type="evidence" value="ECO:0007669"/>
    <property type="project" value="TreeGrafter"/>
</dbReference>
<dbReference type="InterPro" id="IPR036179">
    <property type="entry name" value="Ig-like_dom_sf"/>
</dbReference>
<protein>
    <recommendedName>
        <fullName evidence="6">Immunoglobulin domain-containing protein</fullName>
    </recommendedName>
</protein>
<dbReference type="GO" id="GO:1990782">
    <property type="term" value="F:protein tyrosine kinase binding"/>
    <property type="evidence" value="ECO:0007669"/>
    <property type="project" value="TreeGrafter"/>
</dbReference>
<evidence type="ECO:0000256" key="4">
    <source>
        <dbReference type="ARBA" id="ARBA00038222"/>
    </source>
</evidence>
<reference evidence="7" key="2">
    <citation type="submission" date="2025-08" db="UniProtKB">
        <authorList>
            <consortium name="Ensembl"/>
        </authorList>
    </citation>
    <scope>IDENTIFICATION</scope>
</reference>
<dbReference type="EMBL" id="AAQR03153373">
    <property type="status" value="NOT_ANNOTATED_CDS"/>
    <property type="molecule type" value="Genomic_DNA"/>
</dbReference>
<dbReference type="EMBL" id="AAQR03153376">
    <property type="status" value="NOT_ANNOTATED_CDS"/>
    <property type="molecule type" value="Genomic_DNA"/>
</dbReference>
<dbReference type="Pfam" id="PF07686">
    <property type="entry name" value="V-set"/>
    <property type="match status" value="3"/>
</dbReference>
<dbReference type="InterPro" id="IPR013106">
    <property type="entry name" value="Ig_V-set"/>
</dbReference>
<reference evidence="8" key="1">
    <citation type="submission" date="2011-03" db="EMBL/GenBank/DDBJ databases">
        <title>Version 3 of the genome sequence of Otolemur garnettii (Bushbaby).</title>
        <authorList>
            <consortium name="The Broad Institute Genome Sequencing Platform"/>
            <person name="Di Palma F."/>
            <person name="Johnson J."/>
            <person name="Lander E.S."/>
            <person name="Lindblad-Toh K."/>
            <person name="Jaffe D.B."/>
            <person name="Gnerre S."/>
            <person name="MacCallum I."/>
            <person name="Przybylski D."/>
            <person name="Ribeiro F.J."/>
            <person name="Burton J.N."/>
            <person name="Walker B.J."/>
            <person name="Sharpe T."/>
            <person name="Hall G."/>
        </authorList>
    </citation>
    <scope>NUCLEOTIDE SEQUENCE [LARGE SCALE GENOMIC DNA]</scope>
</reference>
<keyword evidence="2" id="KW-0325">Glycoprotein</keyword>